<dbReference type="EMBL" id="ABVR01000041">
    <property type="protein sequence ID" value="EEG89118.1"/>
    <property type="molecule type" value="Genomic_DNA"/>
</dbReference>
<accession>C0BAJ4</accession>
<reference evidence="1 2" key="1">
    <citation type="submission" date="2009-02" db="EMBL/GenBank/DDBJ databases">
        <authorList>
            <person name="Fulton L."/>
            <person name="Clifton S."/>
            <person name="Fulton B."/>
            <person name="Xu J."/>
            <person name="Minx P."/>
            <person name="Pepin K.H."/>
            <person name="Johnson M."/>
            <person name="Bhonagiri V."/>
            <person name="Nash W.E."/>
            <person name="Mardis E.R."/>
            <person name="Wilson R.K."/>
        </authorList>
    </citation>
    <scope>NUCLEOTIDE SEQUENCE [LARGE SCALE GENOMIC DNA]</scope>
    <source>
        <strain evidence="1 2">ATCC 27758</strain>
    </source>
</reference>
<protein>
    <submittedName>
        <fullName evidence="1">Uncharacterized protein</fullName>
    </submittedName>
</protein>
<dbReference type="AlphaFoldDB" id="C0BAJ4"/>
<dbReference type="HOGENOM" id="CLU_3288043_0_0_9"/>
<gene>
    <name evidence="1" type="ORF">COPCOM_02097</name>
</gene>
<comment type="caution">
    <text evidence="1">The sequence shown here is derived from an EMBL/GenBank/DDBJ whole genome shotgun (WGS) entry which is preliminary data.</text>
</comment>
<name>C0BAJ4_9FIRM</name>
<dbReference type="Proteomes" id="UP000003793">
    <property type="component" value="Unassembled WGS sequence"/>
</dbReference>
<organism evidence="1 2">
    <name type="scientific">Coprococcus comes ATCC 27758</name>
    <dbReference type="NCBI Taxonomy" id="470146"/>
    <lineage>
        <taxon>Bacteria</taxon>
        <taxon>Bacillati</taxon>
        <taxon>Bacillota</taxon>
        <taxon>Clostridia</taxon>
        <taxon>Lachnospirales</taxon>
        <taxon>Lachnospiraceae</taxon>
        <taxon>Coprococcus</taxon>
    </lineage>
</organism>
<proteinExistence type="predicted"/>
<sequence>MYFFEMQASSGILRKSTKSYELLHFQKIPLYFFDIILFLC</sequence>
<reference evidence="1 2" key="2">
    <citation type="submission" date="2009-03" db="EMBL/GenBank/DDBJ databases">
        <title>Draft genome sequence of Coprococcus comes (ATCC 27758).</title>
        <authorList>
            <person name="Sudarsanam P."/>
            <person name="Ley R."/>
            <person name="Guruge J."/>
            <person name="Turnbaugh P.J."/>
            <person name="Mahowald M."/>
            <person name="Liep D."/>
            <person name="Gordon J."/>
        </authorList>
    </citation>
    <scope>NUCLEOTIDE SEQUENCE [LARGE SCALE GENOMIC DNA]</scope>
    <source>
        <strain evidence="1 2">ATCC 27758</strain>
    </source>
</reference>
<evidence type="ECO:0000313" key="1">
    <source>
        <dbReference type="EMBL" id="EEG89118.1"/>
    </source>
</evidence>
<evidence type="ECO:0000313" key="2">
    <source>
        <dbReference type="Proteomes" id="UP000003793"/>
    </source>
</evidence>